<organism evidence="1 2">
    <name type="scientific">Sumerlaea chitinivorans</name>
    <dbReference type="NCBI Taxonomy" id="2250252"/>
    <lineage>
        <taxon>Bacteria</taxon>
        <taxon>Candidatus Sumerlaeota</taxon>
        <taxon>Candidatus Sumerlaeia</taxon>
        <taxon>Candidatus Sumerlaeales</taxon>
        <taxon>Candidatus Sumerlaeaceae</taxon>
        <taxon>Candidatus Sumerlaea</taxon>
    </lineage>
</organism>
<evidence type="ECO:0000313" key="1">
    <source>
        <dbReference type="EMBL" id="AXA37413.1"/>
    </source>
</evidence>
<dbReference type="Proteomes" id="UP000262583">
    <property type="component" value="Chromosome"/>
</dbReference>
<dbReference type="EMBL" id="CP030759">
    <property type="protein sequence ID" value="AXA37413.1"/>
    <property type="molecule type" value="Genomic_DNA"/>
</dbReference>
<accession>A0A2Z4YAG2</accession>
<protein>
    <submittedName>
        <fullName evidence="1">Uncharacterized protein</fullName>
    </submittedName>
</protein>
<name>A0A2Z4YAG2_SUMC1</name>
<proteinExistence type="predicted"/>
<evidence type="ECO:0000313" key="2">
    <source>
        <dbReference type="Proteomes" id="UP000262583"/>
    </source>
</evidence>
<dbReference type="KEGG" id="schv:BRCON_2671"/>
<gene>
    <name evidence="1" type="ORF">BRCON_2671</name>
</gene>
<sequence>MVHVCVGCRPLPSKRFERKSFGAITRRPFPKSPDVFGGSLWASGSAEGQAEVFTRKREKLVSREDAKNAKRKLGR</sequence>
<dbReference type="AlphaFoldDB" id="A0A2Z4YAG2"/>
<reference evidence="1 2" key="1">
    <citation type="submission" date="2018-05" db="EMBL/GenBank/DDBJ databases">
        <title>A metagenomic window into the 2 km-deep terrestrial subsurface aquifer revealed taxonomically and functionally diverse microbial community comprising novel uncultured bacterial lineages.</title>
        <authorList>
            <person name="Kadnikov V.V."/>
            <person name="Mardanov A.V."/>
            <person name="Beletsky A.V."/>
            <person name="Banks D."/>
            <person name="Pimenov N.V."/>
            <person name="Frank Y.A."/>
            <person name="Karnachuk O.V."/>
            <person name="Ravin N.V."/>
        </authorList>
    </citation>
    <scope>NUCLEOTIDE SEQUENCE [LARGE SCALE GENOMIC DNA]</scope>
    <source>
        <strain evidence="1">BY</strain>
    </source>
</reference>